<protein>
    <submittedName>
        <fullName evidence="2">Uncharacterized protein</fullName>
    </submittedName>
</protein>
<organism evidence="2 3">
    <name type="scientific">Caerostris extrusa</name>
    <name type="common">Bark spider</name>
    <name type="synonym">Caerostris bankana</name>
    <dbReference type="NCBI Taxonomy" id="172846"/>
    <lineage>
        <taxon>Eukaryota</taxon>
        <taxon>Metazoa</taxon>
        <taxon>Ecdysozoa</taxon>
        <taxon>Arthropoda</taxon>
        <taxon>Chelicerata</taxon>
        <taxon>Arachnida</taxon>
        <taxon>Araneae</taxon>
        <taxon>Araneomorphae</taxon>
        <taxon>Entelegynae</taxon>
        <taxon>Araneoidea</taxon>
        <taxon>Araneidae</taxon>
        <taxon>Caerostris</taxon>
    </lineage>
</organism>
<keyword evidence="1" id="KW-0812">Transmembrane</keyword>
<sequence length="74" mass="8026">MEKGGPFEEQVVGQNSDSFLSSSGIGFGIVTGLAFGVRISLRTLASVYGKEVVVIESIVKIPEIGYWAFEDREK</sequence>
<dbReference type="AlphaFoldDB" id="A0AAV4WVB6"/>
<evidence type="ECO:0000313" key="3">
    <source>
        <dbReference type="Proteomes" id="UP001054945"/>
    </source>
</evidence>
<comment type="caution">
    <text evidence="2">The sequence shown here is derived from an EMBL/GenBank/DDBJ whole genome shotgun (WGS) entry which is preliminary data.</text>
</comment>
<proteinExistence type="predicted"/>
<dbReference type="EMBL" id="BPLR01016685">
    <property type="protein sequence ID" value="GIY85739.1"/>
    <property type="molecule type" value="Genomic_DNA"/>
</dbReference>
<keyword evidence="1" id="KW-1133">Transmembrane helix</keyword>
<dbReference type="Proteomes" id="UP001054945">
    <property type="component" value="Unassembled WGS sequence"/>
</dbReference>
<evidence type="ECO:0000313" key="2">
    <source>
        <dbReference type="EMBL" id="GIY85739.1"/>
    </source>
</evidence>
<feature type="transmembrane region" description="Helical" evidence="1">
    <location>
        <begin position="20"/>
        <end position="41"/>
    </location>
</feature>
<name>A0AAV4WVB6_CAEEX</name>
<reference evidence="2 3" key="1">
    <citation type="submission" date="2021-06" db="EMBL/GenBank/DDBJ databases">
        <title>Caerostris extrusa draft genome.</title>
        <authorList>
            <person name="Kono N."/>
            <person name="Arakawa K."/>
        </authorList>
    </citation>
    <scope>NUCLEOTIDE SEQUENCE [LARGE SCALE GENOMIC DNA]</scope>
</reference>
<evidence type="ECO:0000256" key="1">
    <source>
        <dbReference type="SAM" id="Phobius"/>
    </source>
</evidence>
<gene>
    <name evidence="2" type="ORF">CEXT_625931</name>
</gene>
<keyword evidence="1" id="KW-0472">Membrane</keyword>
<accession>A0AAV4WVB6</accession>
<keyword evidence="3" id="KW-1185">Reference proteome</keyword>